<reference evidence="1 2" key="1">
    <citation type="submission" date="2019-10" db="EMBL/GenBank/DDBJ databases">
        <title>Assembly and Annotation for the nematode Trichostrongylus colubriformis.</title>
        <authorList>
            <person name="Martin J."/>
        </authorList>
    </citation>
    <scope>NUCLEOTIDE SEQUENCE [LARGE SCALE GENOMIC DNA]</scope>
    <source>
        <strain evidence="1">G859</strain>
        <tissue evidence="1">Whole worm</tissue>
    </source>
</reference>
<evidence type="ECO:0000313" key="1">
    <source>
        <dbReference type="EMBL" id="KAK5975925.1"/>
    </source>
</evidence>
<dbReference type="AlphaFoldDB" id="A0AAN8FSV0"/>
<protein>
    <submittedName>
        <fullName evidence="1">Uncharacterized protein</fullName>
    </submittedName>
</protein>
<feature type="non-terminal residue" evidence="1">
    <location>
        <position position="1"/>
    </location>
</feature>
<dbReference type="Proteomes" id="UP001331761">
    <property type="component" value="Unassembled WGS sequence"/>
</dbReference>
<proteinExistence type="predicted"/>
<accession>A0AAN8FSV0</accession>
<gene>
    <name evidence="1" type="ORF">GCK32_002403</name>
</gene>
<evidence type="ECO:0000313" key="2">
    <source>
        <dbReference type="Proteomes" id="UP001331761"/>
    </source>
</evidence>
<organism evidence="1 2">
    <name type="scientific">Trichostrongylus colubriformis</name>
    <name type="common">Black scour worm</name>
    <dbReference type="NCBI Taxonomy" id="6319"/>
    <lineage>
        <taxon>Eukaryota</taxon>
        <taxon>Metazoa</taxon>
        <taxon>Ecdysozoa</taxon>
        <taxon>Nematoda</taxon>
        <taxon>Chromadorea</taxon>
        <taxon>Rhabditida</taxon>
        <taxon>Rhabditina</taxon>
        <taxon>Rhabditomorpha</taxon>
        <taxon>Strongyloidea</taxon>
        <taxon>Trichostrongylidae</taxon>
        <taxon>Trichostrongylus</taxon>
    </lineage>
</organism>
<comment type="caution">
    <text evidence="1">The sequence shown here is derived from an EMBL/GenBank/DDBJ whole genome shotgun (WGS) entry which is preliminary data.</text>
</comment>
<sequence>DGEPKETIEHLGKSLDDVDRSSMNVGAGGMFFASLRLVQEAKGLQLTHIRCYPWPAFY</sequence>
<dbReference type="EMBL" id="WIXE01012431">
    <property type="protein sequence ID" value="KAK5975925.1"/>
    <property type="molecule type" value="Genomic_DNA"/>
</dbReference>
<name>A0AAN8FSV0_TRICO</name>
<keyword evidence="2" id="KW-1185">Reference proteome</keyword>